<comment type="caution">
    <text evidence="5">The sequence shown here is derived from an EMBL/GenBank/DDBJ whole genome shotgun (WGS) entry which is preliminary data.</text>
</comment>
<evidence type="ECO:0000256" key="3">
    <source>
        <dbReference type="ARBA" id="ARBA00023163"/>
    </source>
</evidence>
<dbReference type="InterPro" id="IPR011006">
    <property type="entry name" value="CheY-like_superfamily"/>
</dbReference>
<dbReference type="PANTHER" id="PTHR44688">
    <property type="entry name" value="DNA-BINDING TRANSCRIPTIONAL ACTIVATOR DEVR_DOSR"/>
    <property type="match status" value="1"/>
</dbReference>
<dbReference type="OrthoDB" id="3170288at2"/>
<organism evidence="5 6">
    <name type="scientific">Amycolatopsis thailandensis</name>
    <dbReference type="NCBI Taxonomy" id="589330"/>
    <lineage>
        <taxon>Bacteria</taxon>
        <taxon>Bacillati</taxon>
        <taxon>Actinomycetota</taxon>
        <taxon>Actinomycetes</taxon>
        <taxon>Pseudonocardiales</taxon>
        <taxon>Pseudonocardiaceae</taxon>
        <taxon>Amycolatopsis</taxon>
    </lineage>
</organism>
<keyword evidence="3" id="KW-0804">Transcription</keyword>
<dbReference type="SUPFAM" id="SSF52172">
    <property type="entry name" value="CheY-like"/>
    <property type="match status" value="1"/>
</dbReference>
<proteinExistence type="predicted"/>
<evidence type="ECO:0000256" key="1">
    <source>
        <dbReference type="ARBA" id="ARBA00023015"/>
    </source>
</evidence>
<dbReference type="Gene3D" id="1.10.10.10">
    <property type="entry name" value="Winged helix-like DNA-binding domain superfamily/Winged helix DNA-binding domain"/>
    <property type="match status" value="1"/>
</dbReference>
<keyword evidence="2" id="KW-0238">DNA-binding</keyword>
<dbReference type="PANTHER" id="PTHR44688:SF16">
    <property type="entry name" value="DNA-BINDING TRANSCRIPTIONAL ACTIVATOR DEVR_DOSR"/>
    <property type="match status" value="1"/>
</dbReference>
<accession>A0A229S4Z9</accession>
<dbReference type="PRINTS" id="PR00038">
    <property type="entry name" value="HTHLUXR"/>
</dbReference>
<gene>
    <name evidence="5" type="ORF">CFP71_20400</name>
</gene>
<sequence length="253" mass="27688">MSHRISRCLLDCALRLIRIRRSMNENNSPSPPLVRVRSYFGPPLKQAGRDPEIPRDARFRAVVVDPHPRRRRAYAGRLRRMGAERVVEGSTPRGFRAGKTAASRTHVAVLYAGGDARAMVDQVGDLYRRGAERVVVVAGSRDPGLAVAALRADAVGYLADSPDSATRIAARKSPSADDRRVVAEYAVQKAVLSEREIEILCLVADGRTNQEIGTELLVSPNTVKGHLAHMARKLQTGDRTRMVLLALRAGVIS</sequence>
<dbReference type="SUPFAM" id="SSF46894">
    <property type="entry name" value="C-terminal effector domain of the bipartite response regulators"/>
    <property type="match status" value="1"/>
</dbReference>
<dbReference type="CDD" id="cd06170">
    <property type="entry name" value="LuxR_C_like"/>
    <property type="match status" value="1"/>
</dbReference>
<dbReference type="AlphaFoldDB" id="A0A229S4Z9"/>
<feature type="domain" description="HTH luxR-type" evidence="4">
    <location>
        <begin position="185"/>
        <end position="250"/>
    </location>
</feature>
<keyword evidence="1" id="KW-0805">Transcription regulation</keyword>
<name>A0A229S4Z9_9PSEU</name>
<dbReference type="PROSITE" id="PS50043">
    <property type="entry name" value="HTH_LUXR_2"/>
    <property type="match status" value="1"/>
</dbReference>
<dbReference type="InterPro" id="IPR036388">
    <property type="entry name" value="WH-like_DNA-bd_sf"/>
</dbReference>
<dbReference type="InterPro" id="IPR000792">
    <property type="entry name" value="Tscrpt_reg_LuxR_C"/>
</dbReference>
<dbReference type="Proteomes" id="UP000215223">
    <property type="component" value="Unassembled WGS sequence"/>
</dbReference>
<evidence type="ECO:0000259" key="4">
    <source>
        <dbReference type="PROSITE" id="PS50043"/>
    </source>
</evidence>
<dbReference type="PROSITE" id="PS00622">
    <property type="entry name" value="HTH_LUXR_1"/>
    <property type="match status" value="1"/>
</dbReference>
<dbReference type="GO" id="GO:0003677">
    <property type="term" value="F:DNA binding"/>
    <property type="evidence" value="ECO:0007669"/>
    <property type="project" value="UniProtKB-KW"/>
</dbReference>
<keyword evidence="6" id="KW-1185">Reference proteome</keyword>
<evidence type="ECO:0000313" key="6">
    <source>
        <dbReference type="Proteomes" id="UP000215223"/>
    </source>
</evidence>
<dbReference type="EMBL" id="NMQT01000072">
    <property type="protein sequence ID" value="OXM53997.1"/>
    <property type="molecule type" value="Genomic_DNA"/>
</dbReference>
<evidence type="ECO:0000313" key="5">
    <source>
        <dbReference type="EMBL" id="OXM53997.1"/>
    </source>
</evidence>
<dbReference type="InterPro" id="IPR016032">
    <property type="entry name" value="Sig_transdc_resp-reg_C-effctor"/>
</dbReference>
<dbReference type="GO" id="GO:0006355">
    <property type="term" value="P:regulation of DNA-templated transcription"/>
    <property type="evidence" value="ECO:0007669"/>
    <property type="project" value="InterPro"/>
</dbReference>
<reference evidence="5 6" key="1">
    <citation type="submission" date="2017-07" db="EMBL/GenBank/DDBJ databases">
        <title>Amycolatopsis thailandensis Genome sequencing and assembly.</title>
        <authorList>
            <person name="Kaur N."/>
            <person name="Mayilraj S."/>
        </authorList>
    </citation>
    <scope>NUCLEOTIDE SEQUENCE [LARGE SCALE GENOMIC DNA]</scope>
    <source>
        <strain evidence="5 6">JCM 16380</strain>
    </source>
</reference>
<protein>
    <submittedName>
        <fullName evidence="5">Helix-turn-helix transcriptional regulator</fullName>
    </submittedName>
</protein>
<dbReference type="SMART" id="SM00421">
    <property type="entry name" value="HTH_LUXR"/>
    <property type="match status" value="1"/>
</dbReference>
<evidence type="ECO:0000256" key="2">
    <source>
        <dbReference type="ARBA" id="ARBA00023125"/>
    </source>
</evidence>
<dbReference type="Pfam" id="PF00196">
    <property type="entry name" value="GerE"/>
    <property type="match status" value="1"/>
</dbReference>